<organism evidence="1">
    <name type="scientific">viral metagenome</name>
    <dbReference type="NCBI Taxonomy" id="1070528"/>
    <lineage>
        <taxon>unclassified sequences</taxon>
        <taxon>metagenomes</taxon>
        <taxon>organismal metagenomes</taxon>
    </lineage>
</organism>
<dbReference type="AlphaFoldDB" id="A0A6C0KT32"/>
<evidence type="ECO:0000313" key="1">
    <source>
        <dbReference type="EMBL" id="QHU20423.1"/>
    </source>
</evidence>
<name>A0A6C0KT32_9ZZZZ</name>
<sequence>MGASESVPLTHERLFELTKSTRSVMNLLLEYMLKEITVRDFMALSDPEQCKKYVLFMANNIYKQFYELQVVPTRDKNGILAFRLAKDLTNPTKETEQEKQGLCLTLSYFYTRIFQIYGALALTLIDDVSFMTDTGLVQGYTDSSKQLHAPGYRPYQGIGGVDALPYGYAPPPYGYMQPPYGYPPPAKPITSSIGNFTFLRTFLTADTDSSKGTLTKYEGADNNKGLVYFKLRDQENGNFVIEARGAKHPAYLEVSSKNELGSKDYRMTIGKLRYQKKRASAENKEESATMDLPIEIVEKKSLLIEYNNNQYSIKDSTKSIDDYFMDLFRKIIPVVKSIVEDSYNSSSYSSSTASEAGTEEKLRLGRMISNLRDVKPLGHCVARAMQLLRTIPLQGQAGLSSICKDSLFESTVTTSTGTRTTTSRSGLPVKGQSLNGSPGLEALAFLFYDAISEGTPKLVIGKKIRADGKSSYDHYIAFMRKMADLFQDNKDPVNQSKARSINSFDAGLSSIKNKRDKDKCTGVAGDKPIAVAPQDVGGVHTAIKELFQTQLVHATACGKIFQALFNIQRDKTTGQFRISLSDFIIKNGFPAIDKINGSARELLVNYYSNCETTYLKGMNLVLESKRRTNAMAAPIAAPMAAPIAAPKAAPIAPQRPGQPLVAPGIARAKPI</sequence>
<accession>A0A6C0KT32</accession>
<reference evidence="1" key="1">
    <citation type="journal article" date="2020" name="Nature">
        <title>Giant virus diversity and host interactions through global metagenomics.</title>
        <authorList>
            <person name="Schulz F."/>
            <person name="Roux S."/>
            <person name="Paez-Espino D."/>
            <person name="Jungbluth S."/>
            <person name="Walsh D.A."/>
            <person name="Denef V.J."/>
            <person name="McMahon K.D."/>
            <person name="Konstantinidis K.T."/>
            <person name="Eloe-Fadrosh E.A."/>
            <person name="Kyrpides N.C."/>
            <person name="Woyke T."/>
        </authorList>
    </citation>
    <scope>NUCLEOTIDE SEQUENCE</scope>
    <source>
        <strain evidence="1">GVMAG-S-3300013093-109</strain>
    </source>
</reference>
<dbReference type="EMBL" id="MN740968">
    <property type="protein sequence ID" value="QHU20423.1"/>
    <property type="molecule type" value="Genomic_DNA"/>
</dbReference>
<protein>
    <submittedName>
        <fullName evidence="1">Uncharacterized protein</fullName>
    </submittedName>
</protein>
<proteinExistence type="predicted"/>